<dbReference type="Proteomes" id="UP000177369">
    <property type="component" value="Unassembled WGS sequence"/>
</dbReference>
<accession>A0A1F5G6U8</accession>
<keyword evidence="1" id="KW-1133">Transmembrane helix</keyword>
<dbReference type="AlphaFoldDB" id="A0A1F5G6U8"/>
<evidence type="ECO:0000256" key="1">
    <source>
        <dbReference type="SAM" id="Phobius"/>
    </source>
</evidence>
<comment type="caution">
    <text evidence="2">The sequence shown here is derived from an EMBL/GenBank/DDBJ whole genome shotgun (WGS) entry which is preliminary data.</text>
</comment>
<dbReference type="EMBL" id="MFBD01000046">
    <property type="protein sequence ID" value="OGD87592.1"/>
    <property type="molecule type" value="Genomic_DNA"/>
</dbReference>
<keyword evidence="1" id="KW-0812">Transmembrane</keyword>
<sequence>MLILTRSPSERNFFTFFNPVSKSCFPINGEKRISFSSISLVFFLASFFFLSSKYLNFLKSIIFTTGGLASGAISTRSCSLSWAFLNASVSGIIPSCLPLSSIRRISDALIC</sequence>
<dbReference type="STRING" id="1797714.A3D04_04930"/>
<organism evidence="2 3">
    <name type="scientific">Candidatus Curtissbacteria bacterium RIFCSPHIGHO2_02_FULL_40_16b</name>
    <dbReference type="NCBI Taxonomy" id="1797714"/>
    <lineage>
        <taxon>Bacteria</taxon>
        <taxon>Candidatus Curtissiibacteriota</taxon>
    </lineage>
</organism>
<gene>
    <name evidence="2" type="ORF">A3D04_04930</name>
</gene>
<proteinExistence type="predicted"/>
<keyword evidence="1" id="KW-0472">Membrane</keyword>
<evidence type="ECO:0000313" key="3">
    <source>
        <dbReference type="Proteomes" id="UP000177369"/>
    </source>
</evidence>
<protein>
    <submittedName>
        <fullName evidence="2">Uncharacterized protein</fullName>
    </submittedName>
</protein>
<evidence type="ECO:0000313" key="2">
    <source>
        <dbReference type="EMBL" id="OGD87592.1"/>
    </source>
</evidence>
<feature type="transmembrane region" description="Helical" evidence="1">
    <location>
        <begin position="33"/>
        <end position="50"/>
    </location>
</feature>
<reference evidence="2 3" key="1">
    <citation type="journal article" date="2016" name="Nat. Commun.">
        <title>Thousands of microbial genomes shed light on interconnected biogeochemical processes in an aquifer system.</title>
        <authorList>
            <person name="Anantharaman K."/>
            <person name="Brown C.T."/>
            <person name="Hug L.A."/>
            <person name="Sharon I."/>
            <person name="Castelle C.J."/>
            <person name="Probst A.J."/>
            <person name="Thomas B.C."/>
            <person name="Singh A."/>
            <person name="Wilkins M.J."/>
            <person name="Karaoz U."/>
            <person name="Brodie E.L."/>
            <person name="Williams K.H."/>
            <person name="Hubbard S.S."/>
            <person name="Banfield J.F."/>
        </authorList>
    </citation>
    <scope>NUCLEOTIDE SEQUENCE [LARGE SCALE GENOMIC DNA]</scope>
</reference>
<name>A0A1F5G6U8_9BACT</name>